<proteinExistence type="evidence at protein level"/>
<dbReference type="InterPro" id="IPR033712">
    <property type="entry name" value="Pumilio_RNA-bd"/>
</dbReference>
<dbReference type="InterPro" id="IPR016024">
    <property type="entry name" value="ARM-type_fold"/>
</dbReference>
<dbReference type="Pfam" id="PF00806">
    <property type="entry name" value="PUF"/>
    <property type="match status" value="5"/>
</dbReference>
<keyword evidence="7" id="KW-1267">Proteomics identification</keyword>
<dbReference type="GO" id="GO:0006417">
    <property type="term" value="P:regulation of translation"/>
    <property type="evidence" value="ECO:0007669"/>
    <property type="project" value="UniProtKB-KW"/>
</dbReference>
<reference evidence="6" key="1">
    <citation type="journal article" date="2009" name="Science">
        <title>The B73 maize genome: complexity, diversity, and dynamics.</title>
        <authorList>
            <person name="Schnable P.S."/>
            <person name="Ware D."/>
            <person name="Fulton R.S."/>
            <person name="Stein J.C."/>
            <person name="Wei F."/>
            <person name="Pasternak S."/>
            <person name="Liang C."/>
            <person name="Zhang J."/>
            <person name="Fulton L."/>
            <person name="Graves T.A."/>
            <person name="Minx P."/>
            <person name="Reily A.D."/>
            <person name="Courtney L."/>
            <person name="Kruchowski S.S."/>
            <person name="Tomlinson C."/>
            <person name="Strong C."/>
            <person name="Delehaunty K."/>
            <person name="Fronick C."/>
            <person name="Courtney B."/>
            <person name="Rock S.M."/>
            <person name="Belter E."/>
            <person name="Du F."/>
            <person name="Kim K."/>
            <person name="Abbott R.M."/>
            <person name="Cotton M."/>
            <person name="Levy A."/>
            <person name="Marchetto P."/>
            <person name="Ochoa K."/>
            <person name="Jackson S.M."/>
            <person name="Gillam B."/>
            <person name="Chen W."/>
            <person name="Yan L."/>
            <person name="Higginbotham J."/>
            <person name="Cardenas M."/>
            <person name="Waligorski J."/>
            <person name="Applebaum E."/>
            <person name="Phelps L."/>
            <person name="Falcone J."/>
            <person name="Kanchi K."/>
            <person name="Thane T."/>
            <person name="Scimone A."/>
            <person name="Thane N."/>
            <person name="Henke J."/>
            <person name="Wang T."/>
            <person name="Ruppert J."/>
            <person name="Shah N."/>
            <person name="Rotter K."/>
            <person name="Hodges J."/>
            <person name="Ingenthron E."/>
            <person name="Cordes M."/>
            <person name="Kohlberg S."/>
            <person name="Sgro J."/>
            <person name="Delgado B."/>
            <person name="Mead K."/>
            <person name="Chinwalla A."/>
            <person name="Leonard S."/>
            <person name="Crouse K."/>
            <person name="Collura K."/>
            <person name="Kudrna D."/>
            <person name="Currie J."/>
            <person name="He R."/>
            <person name="Angelova A."/>
            <person name="Rajasekar S."/>
            <person name="Mueller T."/>
            <person name="Lomeli R."/>
            <person name="Scara G."/>
            <person name="Ko A."/>
            <person name="Delaney K."/>
            <person name="Wissotski M."/>
            <person name="Lopez G."/>
            <person name="Campos D."/>
            <person name="Braidotti M."/>
            <person name="Ashley E."/>
            <person name="Golser W."/>
            <person name="Kim H."/>
            <person name="Lee S."/>
            <person name="Lin J."/>
            <person name="Dujmic Z."/>
            <person name="Kim W."/>
            <person name="Talag J."/>
            <person name="Zuccolo A."/>
            <person name="Fan C."/>
            <person name="Sebastian A."/>
            <person name="Kramer M."/>
            <person name="Spiegel L."/>
            <person name="Nascimento L."/>
            <person name="Zutavern T."/>
            <person name="Miller B."/>
            <person name="Ambroise C."/>
            <person name="Muller S."/>
            <person name="Spooner W."/>
            <person name="Narechania A."/>
            <person name="Ren L."/>
            <person name="Wei S."/>
            <person name="Kumari S."/>
            <person name="Faga B."/>
            <person name="Levy M.J."/>
            <person name="McMahan L."/>
            <person name="Van Buren P."/>
            <person name="Vaughn M.W."/>
            <person name="Ying K."/>
            <person name="Yeh C.-T."/>
            <person name="Emrich S.J."/>
            <person name="Jia Y."/>
            <person name="Kalyanaraman A."/>
            <person name="Hsia A.-P."/>
            <person name="Barbazuk W.B."/>
            <person name="Baucom R.S."/>
            <person name="Brutnell T.P."/>
            <person name="Carpita N.C."/>
            <person name="Chaparro C."/>
            <person name="Chia J.-M."/>
            <person name="Deragon J.-M."/>
            <person name="Estill J.C."/>
            <person name="Fu Y."/>
            <person name="Jeddeloh J.A."/>
            <person name="Han Y."/>
            <person name="Lee H."/>
            <person name="Li P."/>
            <person name="Lisch D.R."/>
            <person name="Liu S."/>
            <person name="Liu Z."/>
            <person name="Nagel D.H."/>
            <person name="McCann M.C."/>
            <person name="SanMiguel P."/>
            <person name="Myers A.M."/>
            <person name="Nettleton D."/>
            <person name="Nguyen J."/>
            <person name="Penning B.W."/>
            <person name="Ponnala L."/>
            <person name="Schneider K.L."/>
            <person name="Schwartz D.C."/>
            <person name="Sharma A."/>
            <person name="Soderlund C."/>
            <person name="Springer N.M."/>
            <person name="Sun Q."/>
            <person name="Wang H."/>
            <person name="Waterman M."/>
            <person name="Westerman R."/>
            <person name="Wolfgruber T.K."/>
            <person name="Yang L."/>
            <person name="Yu Y."/>
            <person name="Zhang L."/>
            <person name="Zhou S."/>
            <person name="Zhu Q."/>
            <person name="Bennetzen J.L."/>
            <person name="Dawe R.K."/>
            <person name="Jiang J."/>
            <person name="Jiang N."/>
            <person name="Presting G.G."/>
            <person name="Wessler S.R."/>
            <person name="Aluru S."/>
            <person name="Martienssen R.A."/>
            <person name="Clifton S.W."/>
            <person name="McCombie W.R."/>
            <person name="Wing R.A."/>
            <person name="Wilson R.K."/>
        </authorList>
    </citation>
    <scope>NUCLEOTIDE SEQUENCE [LARGE SCALE GENOMIC DNA]</scope>
    <source>
        <strain evidence="6">cv. B73</strain>
    </source>
</reference>
<dbReference type="RefSeq" id="XP_035823150.1">
    <property type="nucleotide sequence ID" value="XM_035967257.1"/>
</dbReference>
<feature type="domain" description="PUM-HD" evidence="4">
    <location>
        <begin position="82"/>
        <end position="432"/>
    </location>
</feature>
<feature type="repeat" description="Pumilio" evidence="3">
    <location>
        <begin position="293"/>
        <end position="329"/>
    </location>
</feature>
<feature type="repeat" description="Pumilio" evidence="3">
    <location>
        <begin position="365"/>
        <end position="406"/>
    </location>
</feature>
<accession>A0A804NNX0</accession>
<dbReference type="AlphaFoldDB" id="A0A804NNX0"/>
<evidence type="ECO:0000256" key="1">
    <source>
        <dbReference type="ARBA" id="ARBA00022737"/>
    </source>
</evidence>
<evidence type="ECO:0007829" key="7">
    <source>
        <dbReference type="PeptideAtlas" id="A0A804NNX0"/>
    </source>
</evidence>
<dbReference type="PROSITE" id="PS50302">
    <property type="entry name" value="PUM"/>
    <property type="match status" value="4"/>
</dbReference>
<dbReference type="InterPro" id="IPR011989">
    <property type="entry name" value="ARM-like"/>
</dbReference>
<evidence type="ECO:0000256" key="2">
    <source>
        <dbReference type="ARBA" id="ARBA00022845"/>
    </source>
</evidence>
<dbReference type="GeneID" id="103653177"/>
<evidence type="ECO:0000313" key="6">
    <source>
        <dbReference type="Proteomes" id="UP000007305"/>
    </source>
</evidence>
<reference evidence="5" key="2">
    <citation type="submission" date="2019-07" db="EMBL/GenBank/DDBJ databases">
        <authorList>
            <person name="Seetharam A."/>
            <person name="Woodhouse M."/>
            <person name="Cannon E."/>
        </authorList>
    </citation>
    <scope>NUCLEOTIDE SEQUENCE [LARGE SCALE GENOMIC DNA]</scope>
    <source>
        <strain evidence="5">cv. B73</strain>
    </source>
</reference>
<evidence type="ECO:0000259" key="4">
    <source>
        <dbReference type="PROSITE" id="PS50303"/>
    </source>
</evidence>
<dbReference type="PROSITE" id="PS50303">
    <property type="entry name" value="PUM_HD"/>
    <property type="match status" value="1"/>
</dbReference>
<dbReference type="PANTHER" id="PTHR12537">
    <property type="entry name" value="RNA BINDING PROTEIN PUMILIO-RELATED"/>
    <property type="match status" value="1"/>
</dbReference>
<reference evidence="5" key="3">
    <citation type="submission" date="2021-05" db="UniProtKB">
        <authorList>
            <consortium name="EnsemblPlants"/>
        </authorList>
    </citation>
    <scope>IDENTIFICATION</scope>
    <source>
        <strain evidence="5">cv. B73</strain>
    </source>
</reference>
<gene>
    <name evidence="5" type="primary">LOC103653177</name>
</gene>
<dbReference type="Proteomes" id="UP000007305">
    <property type="component" value="Chromosome 4"/>
</dbReference>
<organism evidence="5 6">
    <name type="scientific">Zea mays</name>
    <name type="common">Maize</name>
    <dbReference type="NCBI Taxonomy" id="4577"/>
    <lineage>
        <taxon>Eukaryota</taxon>
        <taxon>Viridiplantae</taxon>
        <taxon>Streptophyta</taxon>
        <taxon>Embryophyta</taxon>
        <taxon>Tracheophyta</taxon>
        <taxon>Spermatophyta</taxon>
        <taxon>Magnoliopsida</taxon>
        <taxon>Liliopsida</taxon>
        <taxon>Poales</taxon>
        <taxon>Poaceae</taxon>
        <taxon>PACMAD clade</taxon>
        <taxon>Panicoideae</taxon>
        <taxon>Andropogonodae</taxon>
        <taxon>Andropogoneae</taxon>
        <taxon>Tripsacinae</taxon>
        <taxon>Zea</taxon>
    </lineage>
</organism>
<dbReference type="CDD" id="cd07920">
    <property type="entry name" value="Pumilio"/>
    <property type="match status" value="1"/>
</dbReference>
<dbReference type="OrthoDB" id="668540at2759"/>
<keyword evidence="6" id="KW-1185">Reference proteome</keyword>
<evidence type="ECO:0000313" key="5">
    <source>
        <dbReference type="EnsemblPlants" id="Zm00001eb174630_P003"/>
    </source>
</evidence>
<feature type="repeat" description="Pumilio" evidence="3">
    <location>
        <begin position="220"/>
        <end position="255"/>
    </location>
</feature>
<dbReference type="SMART" id="SM00025">
    <property type="entry name" value="Pumilio"/>
    <property type="match status" value="5"/>
</dbReference>
<dbReference type="SUPFAM" id="SSF48371">
    <property type="entry name" value="ARM repeat"/>
    <property type="match status" value="1"/>
</dbReference>
<feature type="repeat" description="Pumilio" evidence="3">
    <location>
        <begin position="256"/>
        <end position="292"/>
    </location>
</feature>
<sequence>MATESAVRLIGGTGARDWSKGFGAFDSSVGALSGEDLGFVDNDAGVYGGWSKSVPNRSGSAPPSMEGSLAALGHLIGQQSGSFEASLATLDNITDSSKSEEQVLADPAYFEYYGSKVNLNPRLPPPLISRESRRLMNRVGKAKEWRVVSQDNSNKDSIYIPRSTLSTHKEEPEDDKSPRLDLSSVEDAQIISSASNFQSQDFMLALEVMELDQKIDLVHELDGHVMRCVRDQNGNHVIQKCIECVPTEHIGFVVSAFQGQVASLSMHPYGCRVIQRVLEHCGGTSQSQCIVDEILQSACVLAQDQYGNYVTQHVLERGNAHERSQIIIKLAGQVVTMSQNKFASNVIEKCFQHGDMAERDLLIRQIVEQTEGNDNLLAMMKDQYANYVVQKILETCNENQRELLVSRVKGHMQALRKYTYGKHIVSRVEQLCGDGTAEPDS</sequence>
<dbReference type="Gramene" id="Zm00001eb174630_T003">
    <property type="protein sequence ID" value="Zm00001eb174630_P003"/>
    <property type="gene ID" value="Zm00001eb174630"/>
</dbReference>
<evidence type="ECO:0000256" key="3">
    <source>
        <dbReference type="PROSITE-ProRule" id="PRU00317"/>
    </source>
</evidence>
<dbReference type="PANTHER" id="PTHR12537:SF119">
    <property type="entry name" value="PUMILIO HOMOLOG 6, CHLOROPLASTIC"/>
    <property type="match status" value="1"/>
</dbReference>
<keyword evidence="2" id="KW-0810">Translation regulation</keyword>
<dbReference type="EnsemblPlants" id="Zm00001eb174630_T003">
    <property type="protein sequence ID" value="Zm00001eb174630_P003"/>
    <property type="gene ID" value="Zm00001eb174630"/>
</dbReference>
<dbReference type="InterPro" id="IPR033133">
    <property type="entry name" value="PUM-HD"/>
</dbReference>
<protein>
    <recommendedName>
        <fullName evidence="4">PUM-HD domain-containing protein</fullName>
    </recommendedName>
</protein>
<keyword evidence="1" id="KW-0677">Repeat</keyword>
<name>A0A804NNX0_MAIZE</name>
<dbReference type="Gene3D" id="1.25.10.10">
    <property type="entry name" value="Leucine-rich Repeat Variant"/>
    <property type="match status" value="1"/>
</dbReference>
<dbReference type="GO" id="GO:0003723">
    <property type="term" value="F:RNA binding"/>
    <property type="evidence" value="ECO:0007669"/>
    <property type="project" value="InterPro"/>
</dbReference>
<dbReference type="InterPro" id="IPR001313">
    <property type="entry name" value="Pumilio_RNA-bd_rpt"/>
</dbReference>